<protein>
    <submittedName>
        <fullName evidence="9">Putative acyl-CoA dehydrogenase</fullName>
    </submittedName>
</protein>
<dbReference type="SUPFAM" id="SSF47203">
    <property type="entry name" value="Acyl-CoA dehydrogenase C-terminal domain-like"/>
    <property type="match status" value="1"/>
</dbReference>
<dbReference type="InterPro" id="IPR009100">
    <property type="entry name" value="AcylCoA_DH/oxidase_NM_dom_sf"/>
</dbReference>
<sequence length="565" mass="61760">MELSFTDSDPALRPLLDRYLDAADRDRIEPLIDTLGRRAAGELDDWAADAEANPPTLRQYSPTGDRIDEVEFHPAYDRLVKAGFCDFGLAALSNRGTLGWSGPAPHIVKYALSYLFSQAEYGLGCPINMTDSAARVLQLFDPHTFADEIAALTSTDPDNHATGAMFMTEIDGGTDLAQTATVATDNGDHWLLNGRKWFCSNVTADIILTLAQVPGQGHGTRGLGMFLVPRTRPDGSRNSYRVDRLKNKLGTRSMASGEVTLVDTYALPVGQLSRGIQQMLEMVNHSRVSNIMRSTALMRRATFEAIEHARQRVIFGRKLADQPLMRRTLLDLVTDTEAALGLVFELGDQLTAGDLGNDDSRIIARVMTPAGKYAVCKRGRSVTGEAMEVRGGNGYIEDFVNPRLVRDAHLGSIWEGASNVVALDVLRCMRRHNAHAVVADVYSGRVASLDLPSASRSLQLVSAQWAELRERGNQLLDCGTDTQEALIGDYTQALTEAVMASVLLEQAAWERKTGRGRRKELVATAYTLRLYSPHTLPVEALDELAAIIDGDNIETSDQLTAGATQ</sequence>
<evidence type="ECO:0000256" key="3">
    <source>
        <dbReference type="ARBA" id="ARBA00022630"/>
    </source>
</evidence>
<dbReference type="InterPro" id="IPR009075">
    <property type="entry name" value="AcylCo_DH/oxidase_C"/>
</dbReference>
<organism evidence="9 10">
    <name type="scientific">Rhodococcus wratislaviensis NBRC 100605</name>
    <dbReference type="NCBI Taxonomy" id="1219028"/>
    <lineage>
        <taxon>Bacteria</taxon>
        <taxon>Bacillati</taxon>
        <taxon>Actinomycetota</taxon>
        <taxon>Actinomycetes</taxon>
        <taxon>Mycobacteriales</taxon>
        <taxon>Nocardiaceae</taxon>
        <taxon>Rhodococcus</taxon>
    </lineage>
</organism>
<dbReference type="AlphaFoldDB" id="X0PXN4"/>
<keyword evidence="5" id="KW-0560">Oxidoreductase</keyword>
<feature type="domain" description="Acyl-CoA dehydrogenase/oxidase C-terminal" evidence="6">
    <location>
        <begin position="274"/>
        <end position="426"/>
    </location>
</feature>
<dbReference type="InterPro" id="IPR006091">
    <property type="entry name" value="Acyl-CoA_Oxase/DH_mid-dom"/>
</dbReference>
<evidence type="ECO:0000256" key="1">
    <source>
        <dbReference type="ARBA" id="ARBA00001974"/>
    </source>
</evidence>
<dbReference type="Pfam" id="PF00441">
    <property type="entry name" value="Acyl-CoA_dh_1"/>
    <property type="match status" value="1"/>
</dbReference>
<dbReference type="PANTHER" id="PTHR42707">
    <property type="entry name" value="ACYL-COA DEHYDROGENASE"/>
    <property type="match status" value="1"/>
</dbReference>
<accession>X0PXN4</accession>
<evidence type="ECO:0000259" key="6">
    <source>
        <dbReference type="Pfam" id="PF00441"/>
    </source>
</evidence>
<evidence type="ECO:0000256" key="5">
    <source>
        <dbReference type="RuleBase" id="RU362125"/>
    </source>
</evidence>
<evidence type="ECO:0000256" key="2">
    <source>
        <dbReference type="ARBA" id="ARBA00009347"/>
    </source>
</evidence>
<evidence type="ECO:0000259" key="7">
    <source>
        <dbReference type="Pfam" id="PF02770"/>
    </source>
</evidence>
<keyword evidence="3 5" id="KW-0285">Flavoprotein</keyword>
<dbReference type="GO" id="GO:0003995">
    <property type="term" value="F:acyl-CoA dehydrogenase activity"/>
    <property type="evidence" value="ECO:0007669"/>
    <property type="project" value="InterPro"/>
</dbReference>
<dbReference type="PANTHER" id="PTHR42707:SF2">
    <property type="entry name" value="ACD11 DEHYDROGENASE"/>
    <property type="match status" value="1"/>
</dbReference>
<keyword evidence="4 5" id="KW-0274">FAD</keyword>
<dbReference type="Gene3D" id="2.40.110.20">
    <property type="match status" value="1"/>
</dbReference>
<dbReference type="InterPro" id="IPR036250">
    <property type="entry name" value="AcylCo_DH-like_C"/>
</dbReference>
<feature type="domain" description="Acyl-CoA oxidase/dehydrogenase middle" evidence="7">
    <location>
        <begin position="164"/>
        <end position="262"/>
    </location>
</feature>
<dbReference type="EMBL" id="BAWF01000049">
    <property type="protein sequence ID" value="GAF48158.1"/>
    <property type="molecule type" value="Genomic_DNA"/>
</dbReference>
<dbReference type="Gene3D" id="6.10.250.600">
    <property type="match status" value="1"/>
</dbReference>
<dbReference type="Pfam" id="PF02770">
    <property type="entry name" value="Acyl-CoA_dh_M"/>
    <property type="match status" value="1"/>
</dbReference>
<evidence type="ECO:0000256" key="4">
    <source>
        <dbReference type="ARBA" id="ARBA00022827"/>
    </source>
</evidence>
<dbReference type="InterPro" id="IPR006089">
    <property type="entry name" value="Acyl-CoA_DH_CS"/>
</dbReference>
<dbReference type="Pfam" id="PF18158">
    <property type="entry name" value="AidB_N"/>
    <property type="match status" value="1"/>
</dbReference>
<keyword evidence="10" id="KW-1185">Reference proteome</keyword>
<evidence type="ECO:0000313" key="9">
    <source>
        <dbReference type="EMBL" id="GAF48158.1"/>
    </source>
</evidence>
<dbReference type="InterPro" id="IPR052904">
    <property type="entry name" value="Acyl-CoA_dehydrogenase-like"/>
</dbReference>
<comment type="similarity">
    <text evidence="2 5">Belongs to the acyl-CoA dehydrogenase family.</text>
</comment>
<evidence type="ECO:0000259" key="8">
    <source>
        <dbReference type="Pfam" id="PF18158"/>
    </source>
</evidence>
<dbReference type="RefSeq" id="WP_255221645.1">
    <property type="nucleotide sequence ID" value="NZ_BAWF01000049.1"/>
</dbReference>
<dbReference type="SUPFAM" id="SSF56645">
    <property type="entry name" value="Acyl-CoA dehydrogenase NM domain-like"/>
    <property type="match status" value="1"/>
</dbReference>
<evidence type="ECO:0000313" key="10">
    <source>
        <dbReference type="Proteomes" id="UP000019491"/>
    </source>
</evidence>
<comment type="cofactor">
    <cofactor evidence="1 5">
        <name>FAD</name>
        <dbReference type="ChEBI" id="CHEBI:57692"/>
    </cofactor>
</comment>
<dbReference type="PROSITE" id="PS00073">
    <property type="entry name" value="ACYL_COA_DH_2"/>
    <property type="match status" value="1"/>
</dbReference>
<gene>
    <name evidence="9" type="ORF">RW1_049_00670</name>
</gene>
<name>X0PXN4_RHOWR</name>
<dbReference type="Proteomes" id="UP000019491">
    <property type="component" value="Unassembled WGS sequence"/>
</dbReference>
<feature type="domain" description="Adaptive response protein AidB N-terminal" evidence="8">
    <location>
        <begin position="6"/>
        <end position="156"/>
    </location>
</feature>
<dbReference type="InterPro" id="IPR041504">
    <property type="entry name" value="AidB_N"/>
</dbReference>
<dbReference type="Gene3D" id="1.20.140.10">
    <property type="entry name" value="Butyryl-CoA Dehydrogenase, subunit A, domain 3"/>
    <property type="match status" value="1"/>
</dbReference>
<proteinExistence type="inferred from homology"/>
<reference evidence="9 10" key="1">
    <citation type="submission" date="2014-02" db="EMBL/GenBank/DDBJ databases">
        <title>Whole genome shotgun sequence of Rhodococcus wratislaviensis NBRC 100605.</title>
        <authorList>
            <person name="Hosoyama A."/>
            <person name="Tsuchikane K."/>
            <person name="Yoshida I."/>
            <person name="Ohji S."/>
            <person name="Ichikawa N."/>
            <person name="Yamazoe A."/>
            <person name="Fujita N."/>
        </authorList>
    </citation>
    <scope>NUCLEOTIDE SEQUENCE [LARGE SCALE GENOMIC DNA]</scope>
    <source>
        <strain evidence="9 10">NBRC 100605</strain>
    </source>
</reference>
<comment type="caution">
    <text evidence="9">The sequence shown here is derived from an EMBL/GenBank/DDBJ whole genome shotgun (WGS) entry which is preliminary data.</text>
</comment>